<evidence type="ECO:0000313" key="2">
    <source>
        <dbReference type="Proteomes" id="UP000295565"/>
    </source>
</evidence>
<dbReference type="EMBL" id="SMGD01000011">
    <property type="protein sequence ID" value="TCK58926.1"/>
    <property type="molecule type" value="Genomic_DNA"/>
</dbReference>
<protein>
    <submittedName>
        <fullName evidence="1">Uncharacterized protein</fullName>
    </submittedName>
</protein>
<accession>A0A4R1K476</accession>
<evidence type="ECO:0000313" key="1">
    <source>
        <dbReference type="EMBL" id="TCK58926.1"/>
    </source>
</evidence>
<reference evidence="1 2" key="1">
    <citation type="submission" date="2019-03" db="EMBL/GenBank/DDBJ databases">
        <title>Genomic Encyclopedia of Type Strains, Phase IV (KMG-IV): sequencing the most valuable type-strain genomes for metagenomic binning, comparative biology and taxonomic classification.</title>
        <authorList>
            <person name="Goeker M."/>
        </authorList>
    </citation>
    <scope>NUCLEOTIDE SEQUENCE [LARGE SCALE GENOMIC DNA]</scope>
    <source>
        <strain evidence="1 2">DSM 18577</strain>
    </source>
</reference>
<dbReference type="Proteomes" id="UP000295565">
    <property type="component" value="Unassembled WGS sequence"/>
</dbReference>
<organism evidence="1 2">
    <name type="scientific">Celerinatantimonas diazotrophica</name>
    <dbReference type="NCBI Taxonomy" id="412034"/>
    <lineage>
        <taxon>Bacteria</taxon>
        <taxon>Pseudomonadati</taxon>
        <taxon>Pseudomonadota</taxon>
        <taxon>Gammaproteobacteria</taxon>
        <taxon>Celerinatantimonadaceae</taxon>
        <taxon>Celerinatantimonas</taxon>
    </lineage>
</organism>
<proteinExistence type="predicted"/>
<comment type="caution">
    <text evidence="1">The sequence shown here is derived from an EMBL/GenBank/DDBJ whole genome shotgun (WGS) entry which is preliminary data.</text>
</comment>
<name>A0A4R1K476_9GAMM</name>
<gene>
    <name evidence="1" type="ORF">EV690_1084</name>
</gene>
<dbReference type="AlphaFoldDB" id="A0A4R1K476"/>
<dbReference type="OrthoDB" id="5897919at2"/>
<dbReference type="RefSeq" id="WP_131911866.1">
    <property type="nucleotide sequence ID" value="NZ_OU594967.1"/>
</dbReference>
<sequence length="109" mass="12326">MLSKKHLLVTVALIFFPMISVASQFPLVNSCVELVNIYKSRNEQHLLAAQTTSLSQSLRAGYCLGVLTQYAESHSCYSNWFKRAEYIANYASEDFPPSEKKLLELSCEN</sequence>
<keyword evidence="2" id="KW-1185">Reference proteome</keyword>